<keyword evidence="1" id="KW-0472">Membrane</keyword>
<keyword evidence="4" id="KW-1185">Reference proteome</keyword>
<accession>A0A7W4V1Y9</accession>
<feature type="transmembrane region" description="Helical" evidence="1">
    <location>
        <begin position="12"/>
        <end position="35"/>
    </location>
</feature>
<evidence type="ECO:0000259" key="2">
    <source>
        <dbReference type="Pfam" id="PF09990"/>
    </source>
</evidence>
<dbReference type="RefSeq" id="WP_165140104.1">
    <property type="nucleotide sequence ID" value="NZ_CP049255.1"/>
</dbReference>
<dbReference type="Pfam" id="PF09990">
    <property type="entry name" value="DUF2231"/>
    <property type="match status" value="1"/>
</dbReference>
<feature type="transmembrane region" description="Helical" evidence="1">
    <location>
        <begin position="87"/>
        <end position="107"/>
    </location>
</feature>
<feature type="transmembrane region" description="Helical" evidence="1">
    <location>
        <begin position="42"/>
        <end position="59"/>
    </location>
</feature>
<keyword evidence="1" id="KW-1133">Transmembrane helix</keyword>
<proteinExistence type="predicted"/>
<evidence type="ECO:0000256" key="1">
    <source>
        <dbReference type="SAM" id="Phobius"/>
    </source>
</evidence>
<comment type="caution">
    <text evidence="3">The sequence shown here is derived from an EMBL/GenBank/DDBJ whole genome shotgun (WGS) entry which is preliminary data.</text>
</comment>
<protein>
    <recommendedName>
        <fullName evidence="2">DUF2231 domain-containing protein</fullName>
    </recommendedName>
</protein>
<feature type="domain" description="DUF2231" evidence="2">
    <location>
        <begin position="7"/>
        <end position="162"/>
    </location>
</feature>
<evidence type="ECO:0000313" key="4">
    <source>
        <dbReference type="Proteomes" id="UP000529310"/>
    </source>
</evidence>
<organism evidence="3 4">
    <name type="scientific">Microbacterium endophyticum</name>
    <dbReference type="NCBI Taxonomy" id="1526412"/>
    <lineage>
        <taxon>Bacteria</taxon>
        <taxon>Bacillati</taxon>
        <taxon>Actinomycetota</taxon>
        <taxon>Actinomycetes</taxon>
        <taxon>Micrococcales</taxon>
        <taxon>Microbacteriaceae</taxon>
        <taxon>Microbacterium</taxon>
    </lineage>
</organism>
<dbReference type="Proteomes" id="UP000529310">
    <property type="component" value="Unassembled WGS sequence"/>
</dbReference>
<dbReference type="InterPro" id="IPR019251">
    <property type="entry name" value="DUF2231_TM"/>
</dbReference>
<reference evidence="3 4" key="1">
    <citation type="submission" date="2020-08" db="EMBL/GenBank/DDBJ databases">
        <title>Sequencing the genomes of 1000 actinobacteria strains.</title>
        <authorList>
            <person name="Klenk H.-P."/>
        </authorList>
    </citation>
    <scope>NUCLEOTIDE SEQUENCE [LARGE SCALE GENOMIC DNA]</scope>
    <source>
        <strain evidence="3 4">DSM 27099</strain>
    </source>
</reference>
<dbReference type="EMBL" id="JACHWQ010000002">
    <property type="protein sequence ID" value="MBB2975254.1"/>
    <property type="molecule type" value="Genomic_DNA"/>
</dbReference>
<dbReference type="AlphaFoldDB" id="A0A7W4V1Y9"/>
<name>A0A7W4V1Y9_9MICO</name>
<feature type="transmembrane region" description="Helical" evidence="1">
    <location>
        <begin position="127"/>
        <end position="149"/>
    </location>
</feature>
<gene>
    <name evidence="3" type="ORF">FHX49_000820</name>
</gene>
<sequence>MDWLFNGLPIHVLLVHFVVIVVPLTAICLVLSTFWPAARRRLGLVTPILALVALISVPITTQAGEALEEQVSETALSELHTELGDTLLPWAIALFIIAALQWFWFAFCTGDGRYAKQFTSKTIRTTITMALSIAVIAVAIGSVVVVVIIGESGARAVWDSKLG</sequence>
<evidence type="ECO:0000313" key="3">
    <source>
        <dbReference type="EMBL" id="MBB2975254.1"/>
    </source>
</evidence>
<keyword evidence="1" id="KW-0812">Transmembrane</keyword>